<protein>
    <recommendedName>
        <fullName evidence="3">Tetratricopeptide repeat protein</fullName>
    </recommendedName>
</protein>
<dbReference type="EMBL" id="JAKCXM010000151">
    <property type="protein sequence ID" value="KAJ0400573.1"/>
    <property type="molecule type" value="Genomic_DNA"/>
</dbReference>
<organism evidence="1 2">
    <name type="scientific">Pythium insidiosum</name>
    <name type="common">Pythiosis disease agent</name>
    <dbReference type="NCBI Taxonomy" id="114742"/>
    <lineage>
        <taxon>Eukaryota</taxon>
        <taxon>Sar</taxon>
        <taxon>Stramenopiles</taxon>
        <taxon>Oomycota</taxon>
        <taxon>Peronosporomycetes</taxon>
        <taxon>Pythiales</taxon>
        <taxon>Pythiaceae</taxon>
        <taxon>Pythium</taxon>
    </lineage>
</organism>
<dbReference type="Gene3D" id="1.25.40.10">
    <property type="entry name" value="Tetratricopeptide repeat domain"/>
    <property type="match status" value="2"/>
</dbReference>
<dbReference type="Proteomes" id="UP001209570">
    <property type="component" value="Unassembled WGS sequence"/>
</dbReference>
<gene>
    <name evidence="1" type="ORF">P43SY_009491</name>
</gene>
<comment type="caution">
    <text evidence="1">The sequence shown here is derived from an EMBL/GenBank/DDBJ whole genome shotgun (WGS) entry which is preliminary data.</text>
</comment>
<accession>A0AAD5M367</accession>
<sequence>MVPTPRDELVAFARALERHVMTEGRAEQTDEIARRSVDELLVKTRSLKPRDSLSCDLYALVMVHLTRVIIAREPRATALDECLTLSIEAVMTAFHASSPPQSPPDAPTTARGFGLVDPAVFLSAFRRVLSSSSAVWVDMGVTIAVCSLVLQRQRRTSSAALSMSQIQELLDACLAGGSDESGARSAVLLQALLVAIERQDDDRATALLRQGVSVDAAAAGAMGALRFWYGVLLARAGRRHAARAQLQLAIRDDVAPALALQLCALLALQDDDVDAATDDLQRCLEASGDDCAAMFNVAMLLKRLPRDLETAATRFQLLEFCERQMQRKPESAEEMATSVEVVGASELQRLLPAARDHVDPLALMREMALAAMDAGAWEDARDQFQRLVRETQMTGEDASDIERQLAYVLLQCNQPEDALAACDRVLDRLVKQNSSAHRRHPAELELLFLKADALLCLEQVPACTTLLETQLQPQIDQALEGDNSHWLRKQHTQLINNLAVVLSCQPEGTTRATALLRDGVRRYPDDHRLAFNLALLLWREQQHDAACTVWFAARGWSLRMTHDDLRAMLDAVEESSHAQDVALAVTMLEEAHALTSHVEDADGDGGLLAQQTRFLDALVLDHWARVQRESPQIATLTAKYVEYLESLE</sequence>
<name>A0AAD5M367_PYTIN</name>
<evidence type="ECO:0000313" key="1">
    <source>
        <dbReference type="EMBL" id="KAJ0400573.1"/>
    </source>
</evidence>
<dbReference type="InterPro" id="IPR011990">
    <property type="entry name" value="TPR-like_helical_dom_sf"/>
</dbReference>
<reference evidence="1" key="1">
    <citation type="submission" date="2021-12" db="EMBL/GenBank/DDBJ databases">
        <title>Prjna785345.</title>
        <authorList>
            <person name="Rujirawat T."/>
            <person name="Krajaejun T."/>
        </authorList>
    </citation>
    <scope>NUCLEOTIDE SEQUENCE</scope>
    <source>
        <strain evidence="1">Pi057C3</strain>
    </source>
</reference>
<evidence type="ECO:0000313" key="2">
    <source>
        <dbReference type="Proteomes" id="UP001209570"/>
    </source>
</evidence>
<dbReference type="AlphaFoldDB" id="A0AAD5M367"/>
<proteinExistence type="predicted"/>
<dbReference type="SUPFAM" id="SSF48452">
    <property type="entry name" value="TPR-like"/>
    <property type="match status" value="2"/>
</dbReference>
<evidence type="ECO:0008006" key="3">
    <source>
        <dbReference type="Google" id="ProtNLM"/>
    </source>
</evidence>
<keyword evidence="2" id="KW-1185">Reference proteome</keyword>